<feature type="binding site" evidence="7">
    <location>
        <position position="89"/>
    </location>
    <ligand>
        <name>substrate</name>
    </ligand>
</feature>
<evidence type="ECO:0000256" key="8">
    <source>
        <dbReference type="RuleBase" id="RU361270"/>
    </source>
</evidence>
<feature type="region of interest" description="Disordered" evidence="9">
    <location>
        <begin position="1"/>
        <end position="47"/>
    </location>
</feature>
<dbReference type="InterPro" id="IPR014306">
    <property type="entry name" value="Hydroxyisourate_hydrolase"/>
</dbReference>
<feature type="binding site" evidence="7">
    <location>
        <position position="51"/>
    </location>
    <ligand>
        <name>substrate</name>
    </ligand>
</feature>
<gene>
    <name evidence="11" type="ORF">Maq22A_1p37365</name>
</gene>
<accession>A0A0C6G1B4</accession>
<comment type="catalytic activity">
    <reaction evidence="1 8">
        <text>5-hydroxyisourate + H2O = 5-hydroxy-2-oxo-4-ureido-2,5-dihydro-1H-imidazole-5-carboxylate + H(+)</text>
        <dbReference type="Rhea" id="RHEA:23736"/>
        <dbReference type="ChEBI" id="CHEBI:15377"/>
        <dbReference type="ChEBI" id="CHEBI:15378"/>
        <dbReference type="ChEBI" id="CHEBI:18072"/>
        <dbReference type="ChEBI" id="CHEBI:58639"/>
        <dbReference type="EC" id="3.5.2.17"/>
    </reaction>
</comment>
<dbReference type="PANTHER" id="PTHR10395">
    <property type="entry name" value="URICASE AND TRANSTHYRETIN-RELATED"/>
    <property type="match status" value="1"/>
</dbReference>
<dbReference type="InterPro" id="IPR023416">
    <property type="entry name" value="Transthyretin/HIU_hydrolase_d"/>
</dbReference>
<keyword evidence="6 8" id="KW-0378">Hydrolase</keyword>
<proteinExistence type="inferred from homology"/>
<dbReference type="GO" id="GO:0033971">
    <property type="term" value="F:hydroxyisourate hydrolase activity"/>
    <property type="evidence" value="ECO:0007669"/>
    <property type="project" value="UniProtKB-EC"/>
</dbReference>
<comment type="similarity">
    <text evidence="3 8">Belongs to the transthyretin family. 5-hydroxyisourate hydrolase subfamily.</text>
</comment>
<dbReference type="Gene3D" id="2.60.40.180">
    <property type="entry name" value="Transthyretin/hydroxyisourate hydrolase domain"/>
    <property type="match status" value="1"/>
</dbReference>
<dbReference type="KEGG" id="maqu:Maq22A_1p37365"/>
<geneLocation type="plasmid" evidence="12">
    <name>pMaq22A_1p DNA</name>
</geneLocation>
<reference evidence="12" key="2">
    <citation type="submission" date="2015-01" db="EMBL/GenBank/DDBJ databases">
        <title>Complete genome sequence of Methylobacterium aquaticum strain 22A.</title>
        <authorList>
            <person name="Tani A."/>
            <person name="Ogura Y."/>
            <person name="Hayashi T."/>
        </authorList>
    </citation>
    <scope>NUCLEOTIDE SEQUENCE [LARGE SCALE GENOMIC DNA]</scope>
    <source>
        <strain evidence="12">MA-22A</strain>
        <plasmid evidence="12">Plasmid pMaq22A_1p DNA</plasmid>
    </source>
</reference>
<keyword evidence="11" id="KW-0614">Plasmid</keyword>
<evidence type="ECO:0000256" key="4">
    <source>
        <dbReference type="ARBA" id="ARBA00011881"/>
    </source>
</evidence>
<dbReference type="PROSITE" id="PS00768">
    <property type="entry name" value="TRANSTHYRETIN_1"/>
    <property type="match status" value="1"/>
</dbReference>
<comment type="function">
    <text evidence="2">Catalyzes the hydrolysis of 5-hydroxyisourate (HIU) to 2-oxo-4-hydroxy-4-carboxy-5-ureidoimidazoline (OHCU).</text>
</comment>
<feature type="domain" description="Transthyretin/hydroxyisourate hydrolase" evidence="10">
    <location>
        <begin position="48"/>
        <end position="159"/>
    </location>
</feature>
<dbReference type="CDD" id="cd05822">
    <property type="entry name" value="TLP_HIUase"/>
    <property type="match status" value="1"/>
</dbReference>
<dbReference type="InterPro" id="IPR036817">
    <property type="entry name" value="Transthyretin/HIU_hydrolase_sf"/>
</dbReference>
<evidence type="ECO:0000313" key="11">
    <source>
        <dbReference type="EMBL" id="BAQ49655.1"/>
    </source>
</evidence>
<organism evidence="11 12">
    <name type="scientific">Methylobacterium aquaticum</name>
    <dbReference type="NCBI Taxonomy" id="270351"/>
    <lineage>
        <taxon>Bacteria</taxon>
        <taxon>Pseudomonadati</taxon>
        <taxon>Pseudomonadota</taxon>
        <taxon>Alphaproteobacteria</taxon>
        <taxon>Hyphomicrobiales</taxon>
        <taxon>Methylobacteriaceae</taxon>
        <taxon>Methylobacterium</taxon>
    </lineage>
</organism>
<evidence type="ECO:0000256" key="2">
    <source>
        <dbReference type="ARBA" id="ARBA00002704"/>
    </source>
</evidence>
<dbReference type="NCBIfam" id="TIGR02962">
    <property type="entry name" value="hdxy_isourate"/>
    <property type="match status" value="1"/>
</dbReference>
<dbReference type="InterPro" id="IPR000895">
    <property type="entry name" value="Transthyretin/HIU_hydrolase"/>
</dbReference>
<feature type="binding site" evidence="7">
    <location>
        <position position="157"/>
    </location>
    <ligand>
        <name>substrate</name>
    </ligand>
</feature>
<evidence type="ECO:0000313" key="12">
    <source>
        <dbReference type="Proteomes" id="UP000061432"/>
    </source>
</evidence>
<dbReference type="GO" id="GO:0006144">
    <property type="term" value="P:purine nucleobase metabolic process"/>
    <property type="evidence" value="ECO:0007669"/>
    <property type="project" value="UniProtKB-KW"/>
</dbReference>
<dbReference type="InterPro" id="IPR023419">
    <property type="entry name" value="Transthyretin_CS"/>
</dbReference>
<dbReference type="Proteomes" id="UP000061432">
    <property type="component" value="Plasmid pMaq22A_1p"/>
</dbReference>
<protein>
    <recommendedName>
        <fullName evidence="8">5-hydroxyisourate hydrolase</fullName>
        <shortName evidence="8">HIU hydrolase</shortName>
        <shortName evidence="8">HIUHase</shortName>
        <ecNumber evidence="8">3.5.2.17</ecNumber>
    </recommendedName>
</protein>
<evidence type="ECO:0000256" key="6">
    <source>
        <dbReference type="ARBA" id="ARBA00022801"/>
    </source>
</evidence>
<dbReference type="EC" id="3.5.2.17" evidence="8"/>
<name>A0A0C6G1B4_9HYPH</name>
<evidence type="ECO:0000259" key="10">
    <source>
        <dbReference type="Pfam" id="PF00576"/>
    </source>
</evidence>
<dbReference type="AlphaFoldDB" id="A0A0C6G1B4"/>
<dbReference type="InterPro" id="IPR023418">
    <property type="entry name" value="Thyroxine_BS"/>
</dbReference>
<dbReference type="PANTHER" id="PTHR10395:SF7">
    <property type="entry name" value="5-HYDROXYISOURATE HYDROLASE"/>
    <property type="match status" value="1"/>
</dbReference>
<dbReference type="PATRIC" id="fig|270351.10.peg.6746"/>
<evidence type="ECO:0000256" key="5">
    <source>
        <dbReference type="ARBA" id="ARBA00022631"/>
    </source>
</evidence>
<dbReference type="EMBL" id="AP014705">
    <property type="protein sequence ID" value="BAQ49655.1"/>
    <property type="molecule type" value="Genomic_DNA"/>
</dbReference>
<feature type="compositionally biased region" description="Basic and acidic residues" evidence="9">
    <location>
        <begin position="22"/>
        <end position="38"/>
    </location>
</feature>
<comment type="subunit">
    <text evidence="4 8">Homotetramer.</text>
</comment>
<dbReference type="Pfam" id="PF00576">
    <property type="entry name" value="Transthyretin"/>
    <property type="match status" value="1"/>
</dbReference>
<evidence type="ECO:0000256" key="9">
    <source>
        <dbReference type="SAM" id="MobiDB-lite"/>
    </source>
</evidence>
<reference evidence="11 12" key="1">
    <citation type="journal article" date="2015" name="Genome Announc.">
        <title>Complete Genome Sequence of Methylobacterium aquaticum Strain 22A, Isolated from Racomitrium japonicum Moss.</title>
        <authorList>
            <person name="Tani A."/>
            <person name="Ogura Y."/>
            <person name="Hayashi T."/>
            <person name="Kimbara K."/>
        </authorList>
    </citation>
    <scope>NUCLEOTIDE SEQUENCE [LARGE SCALE GENOMIC DNA]</scope>
    <source>
        <strain evidence="11 12">MA-22A</strain>
        <plasmid evidence="12">Plasmid pMaq22A_1p DNA</plasmid>
    </source>
</reference>
<evidence type="ECO:0000256" key="3">
    <source>
        <dbReference type="ARBA" id="ARBA00009850"/>
    </source>
</evidence>
<dbReference type="PRINTS" id="PR00189">
    <property type="entry name" value="TRNSTHYRETIN"/>
</dbReference>
<dbReference type="PROSITE" id="PS00769">
    <property type="entry name" value="TRANSTHYRETIN_2"/>
    <property type="match status" value="1"/>
</dbReference>
<evidence type="ECO:0000256" key="1">
    <source>
        <dbReference type="ARBA" id="ARBA00001043"/>
    </source>
</evidence>
<sequence>MRGSGGEGGHARARPRPGQAVLDRRAGLGHPERARDGGPDMSPETPRLTTHVLDTAHGRPAAGVAVGLWRLAEGSREEVARTVTNADGRCDAPLLAGPALQPGIYELVFAVGAYFAGVGDAGASDFLDDVPVRFVVRPGLDHYHVPLLIAPYSYSTYRGS</sequence>
<evidence type="ECO:0000256" key="7">
    <source>
        <dbReference type="PIRSR" id="PIRSR600895-51"/>
    </source>
</evidence>
<dbReference type="SUPFAM" id="SSF49472">
    <property type="entry name" value="Transthyretin (synonym: prealbumin)"/>
    <property type="match status" value="1"/>
</dbReference>
<keyword evidence="5 8" id="KW-0659">Purine metabolism</keyword>